<dbReference type="Pfam" id="PF13246">
    <property type="entry name" value="Cation_ATPase"/>
    <property type="match status" value="1"/>
</dbReference>
<dbReference type="InterPro" id="IPR059000">
    <property type="entry name" value="ATPase_P-type_domA"/>
</dbReference>
<dbReference type="Pfam" id="PF00689">
    <property type="entry name" value="Cation_ATPase_C"/>
    <property type="match status" value="1"/>
</dbReference>
<dbReference type="InterPro" id="IPR036412">
    <property type="entry name" value="HAD-like_sf"/>
</dbReference>
<evidence type="ECO:0000256" key="4">
    <source>
        <dbReference type="ARBA" id="ARBA00022840"/>
    </source>
</evidence>
<sequence>MRPDPTPESPRRRSLLARVADPLGIARAAVDALDPSRYRGRRVWRGDGRVHLGVPATARESGAELLRAVEKALAAHPAVEWATVNAPLGVVVVSLAEDVAAGGPDERDEVVDDLVDLVEVLEEQEAGGLDTHPAGGHSTTAISQALTTFAADLAGLGMAGIGSVLRRTPLPVEYASAASFVDHQPRLRAAVERALGRGRADFLLALTNAAGQGLGQGSTGLLVDAAYRALQIAEARAASEAFTRAEPRLMAEPEQVSAAADDSLGVDARPVPFPRGPIERHGDQVGVAALGGFGTTLALGGPRRAIGVALSTLPKAGRMGREGFATTFGRVLARRGAVVVEPTVLRRMDRIDTVVLDAGALTTGALMLGDLALVDGEGLTAPDGSPVSVESLTPLVHELFDPSDAVRPAMHADGWRIAPLATGREDEPGVAEAVDALRADGATVVLGLSFADPETADADAALVAVVGALPEPAAAAEALGAAARRAGLTLVVGTEESALVPTAPAADGDDTGDADSSAPLPGADRNVPATRRTVDRQVAGGEGLAGAVRMLQVEGAGVLVVSRDRRALAAADLGVGVVRADGTPAWGAHVLVGDDLTTAALLIEGVKVAKATSGRSVALARAGTVLGAAMATAGTAPRGASLAGLAVNGAAGVALGAGAWSASELGRKTLVPGVSRTPWHVMPADTVLARLDASERGLSAAEVARRTREDPAAAEETTSLGRAFVDELNNPLTPVLAGGAVLSAAIGAIADASIVVGVTAFSALIGGVQRVWTDRAVAGLLERSSTRARVLRDGVPTTVTADDVVVGDVVELGPDDVVPADCRVLRADGLELDESSLTGESLPVPKTSSPVIARSVADRRSMLYEGTTVATGRGRAVVVATGSSTEVGRSTAAARANAPVAGVDQRLSGITQVTTPLAIASAAAVVGAGAVRGLPMNQNLHSGVGLAVASVPEGLPFIVSAAQLASARRLSAEGALVRNPKTIEAVGRVDVLCFDKTGTLTEGKLALSAISDGVKLRPTDRLRKRQRRVLAAALRATPRPKAGERLAHLTDRAVVFGAQSFDVDPEHKRSGWWPLASLDFDPSRGYHATLGEARGEEGAKEQVLSVKGAPEVVIARCADWAGTALDDEARQRLVEHTELLAGQGMRVLAVAERAEPWGHLPDHDLEVSDDDVADLSFVGFVGFTDPVREGSQATVRDLREAGVQVVMITGDHPSTAEAVAEELDVLGAAGDGERGTVITGQEMDELDDDALDAVLPTVRVVARGTPAHKVRAVQAFQRLGRTVAMTGDGANDAPAIRLADVGIALGRRGTPAARAAADLVVTDDRLETILAALVEGRAMWASVREALGVLVGGNLGEIAFTVLGAATTGTSPLTARQLLLVNLLTDLAPSLALAVRAPAPGDARSLLAEGPEASLGDALNREIGLRAAATAGGASLAWAQAQATPYGSPARARTVALAALVGTQLGQTVAAGGHRSPLVVGASVVSAGALFAVVQTPGVSQFFGCTPLGPIAWGQAAGSATAATIASMVGPGLVRRYGDVIAPEGSAVATLLERLGEVRDQAGARYLELQEKATAALTG</sequence>
<comment type="subcellular location">
    <subcellularLocation>
        <location evidence="1">Cell membrane</location>
        <topology evidence="1">Multi-pass membrane protein</topology>
    </subcellularLocation>
</comment>
<dbReference type="InterPro" id="IPR023298">
    <property type="entry name" value="ATPase_P-typ_TM_dom_sf"/>
</dbReference>
<dbReference type="PANTHER" id="PTHR42861">
    <property type="entry name" value="CALCIUM-TRANSPORTING ATPASE"/>
    <property type="match status" value="1"/>
</dbReference>
<dbReference type="Pfam" id="PF00690">
    <property type="entry name" value="Cation_ATPase_N"/>
    <property type="match status" value="1"/>
</dbReference>
<keyword evidence="2" id="KW-0812">Transmembrane</keyword>
<dbReference type="InterPro" id="IPR023299">
    <property type="entry name" value="ATPase_P-typ_cyto_dom_N"/>
</dbReference>
<dbReference type="InterPro" id="IPR018303">
    <property type="entry name" value="ATPase_P-typ_P_site"/>
</dbReference>
<evidence type="ECO:0000313" key="11">
    <source>
        <dbReference type="EMBL" id="MEJ2871383.1"/>
    </source>
</evidence>
<keyword evidence="6" id="KW-1133">Transmembrane helix</keyword>
<dbReference type="InterPro" id="IPR004014">
    <property type="entry name" value="ATPase_P-typ_cation-transptr_N"/>
</dbReference>
<dbReference type="PRINTS" id="PR00120">
    <property type="entry name" value="HATPASE"/>
</dbReference>
<dbReference type="InterPro" id="IPR023214">
    <property type="entry name" value="HAD_sf"/>
</dbReference>
<comment type="catalytic activity">
    <reaction evidence="8">
        <text>ATP + H2O = ADP + phosphate + H(+)</text>
        <dbReference type="Rhea" id="RHEA:13065"/>
        <dbReference type="ChEBI" id="CHEBI:15377"/>
        <dbReference type="ChEBI" id="CHEBI:15378"/>
        <dbReference type="ChEBI" id="CHEBI:30616"/>
        <dbReference type="ChEBI" id="CHEBI:43474"/>
        <dbReference type="ChEBI" id="CHEBI:456216"/>
    </reaction>
</comment>
<dbReference type="SFLD" id="SFLDG00002">
    <property type="entry name" value="C1.7:_P-type_atpase_like"/>
    <property type="match status" value="1"/>
</dbReference>
<keyword evidence="4" id="KW-0067">ATP-binding</keyword>
<dbReference type="PRINTS" id="PR00119">
    <property type="entry name" value="CATATPASE"/>
</dbReference>
<dbReference type="SFLD" id="SFLDS00003">
    <property type="entry name" value="Haloacid_Dehalogenase"/>
    <property type="match status" value="1"/>
</dbReference>
<feature type="domain" description="Cation-transporting P-type ATPase N-terminal" evidence="10">
    <location>
        <begin position="678"/>
        <end position="748"/>
    </location>
</feature>
<name>A0ABU8MVQ4_9PSEU</name>
<dbReference type="Proteomes" id="UP001385809">
    <property type="component" value="Unassembled WGS sequence"/>
</dbReference>
<protein>
    <submittedName>
        <fullName evidence="11">Cation-translocating P-type ATPase</fullName>
    </submittedName>
</protein>
<dbReference type="Gene3D" id="3.40.50.1000">
    <property type="entry name" value="HAD superfamily/HAD-like"/>
    <property type="match status" value="2"/>
</dbReference>
<evidence type="ECO:0000256" key="7">
    <source>
        <dbReference type="ARBA" id="ARBA00023136"/>
    </source>
</evidence>
<proteinExistence type="predicted"/>
<dbReference type="Gene3D" id="1.20.1110.10">
    <property type="entry name" value="Calcium-transporting ATPase, transmembrane domain"/>
    <property type="match status" value="2"/>
</dbReference>
<dbReference type="EMBL" id="JBBEGN010000022">
    <property type="protein sequence ID" value="MEJ2871383.1"/>
    <property type="molecule type" value="Genomic_DNA"/>
</dbReference>
<dbReference type="Gene3D" id="3.40.1110.10">
    <property type="entry name" value="Calcium-transporting ATPase, cytoplasmic domain N"/>
    <property type="match status" value="1"/>
</dbReference>
<evidence type="ECO:0000259" key="10">
    <source>
        <dbReference type="SMART" id="SM00831"/>
    </source>
</evidence>
<dbReference type="SFLD" id="SFLDF00027">
    <property type="entry name" value="p-type_atpase"/>
    <property type="match status" value="1"/>
</dbReference>
<evidence type="ECO:0000256" key="9">
    <source>
        <dbReference type="SAM" id="MobiDB-lite"/>
    </source>
</evidence>
<evidence type="ECO:0000256" key="2">
    <source>
        <dbReference type="ARBA" id="ARBA00022692"/>
    </source>
</evidence>
<dbReference type="NCBIfam" id="TIGR01494">
    <property type="entry name" value="ATPase_P-type"/>
    <property type="match status" value="2"/>
</dbReference>
<organism evidence="11 12">
    <name type="scientific">Actinomycetospora aurantiaca</name>
    <dbReference type="NCBI Taxonomy" id="3129233"/>
    <lineage>
        <taxon>Bacteria</taxon>
        <taxon>Bacillati</taxon>
        <taxon>Actinomycetota</taxon>
        <taxon>Actinomycetes</taxon>
        <taxon>Pseudonocardiales</taxon>
        <taxon>Pseudonocardiaceae</taxon>
        <taxon>Actinomycetospora</taxon>
    </lineage>
</organism>
<dbReference type="InterPro" id="IPR001757">
    <property type="entry name" value="P_typ_ATPase"/>
</dbReference>
<dbReference type="SUPFAM" id="SSF81653">
    <property type="entry name" value="Calcium ATPase, transduction domain A"/>
    <property type="match status" value="1"/>
</dbReference>
<dbReference type="InterPro" id="IPR006068">
    <property type="entry name" value="ATPase_P-typ_cation-transptr_C"/>
</dbReference>
<dbReference type="SMART" id="SM00831">
    <property type="entry name" value="Cation_ATPase_N"/>
    <property type="match status" value="1"/>
</dbReference>
<evidence type="ECO:0000256" key="1">
    <source>
        <dbReference type="ARBA" id="ARBA00004651"/>
    </source>
</evidence>
<keyword evidence="5" id="KW-1278">Translocase</keyword>
<evidence type="ECO:0000256" key="6">
    <source>
        <dbReference type="ARBA" id="ARBA00022989"/>
    </source>
</evidence>
<dbReference type="InterPro" id="IPR008250">
    <property type="entry name" value="ATPase_P-typ_transduc_dom_A_sf"/>
</dbReference>
<keyword evidence="7" id="KW-0472">Membrane</keyword>
<feature type="region of interest" description="Disordered" evidence="9">
    <location>
        <begin position="500"/>
        <end position="528"/>
    </location>
</feature>
<comment type="caution">
    <text evidence="11">The sequence shown here is derived from an EMBL/GenBank/DDBJ whole genome shotgun (WGS) entry which is preliminary data.</text>
</comment>
<evidence type="ECO:0000256" key="8">
    <source>
        <dbReference type="ARBA" id="ARBA00049360"/>
    </source>
</evidence>
<evidence type="ECO:0000256" key="3">
    <source>
        <dbReference type="ARBA" id="ARBA00022741"/>
    </source>
</evidence>
<evidence type="ECO:0000313" key="12">
    <source>
        <dbReference type="Proteomes" id="UP001385809"/>
    </source>
</evidence>
<reference evidence="11 12" key="1">
    <citation type="submission" date="2024-03" db="EMBL/GenBank/DDBJ databases">
        <title>Actinomycetospora sp. OC33-EN08, a novel actinomycete isolated from wild orchid (Aerides multiflora).</title>
        <authorList>
            <person name="Suriyachadkun C."/>
        </authorList>
    </citation>
    <scope>NUCLEOTIDE SEQUENCE [LARGE SCALE GENOMIC DNA]</scope>
    <source>
        <strain evidence="11 12">OC33-EN08</strain>
    </source>
</reference>
<dbReference type="SUPFAM" id="SSF81665">
    <property type="entry name" value="Calcium ATPase, transmembrane domain M"/>
    <property type="match status" value="1"/>
</dbReference>
<dbReference type="Pfam" id="PF00122">
    <property type="entry name" value="E1-E2_ATPase"/>
    <property type="match status" value="1"/>
</dbReference>
<dbReference type="RefSeq" id="WP_337697952.1">
    <property type="nucleotide sequence ID" value="NZ_JBBEGN010000022.1"/>
</dbReference>
<gene>
    <name evidence="11" type="ORF">WCD74_26735</name>
</gene>
<evidence type="ECO:0000256" key="5">
    <source>
        <dbReference type="ARBA" id="ARBA00022967"/>
    </source>
</evidence>
<dbReference type="InterPro" id="IPR044492">
    <property type="entry name" value="P_typ_ATPase_HD_dom"/>
</dbReference>
<keyword evidence="3" id="KW-0547">Nucleotide-binding</keyword>
<keyword evidence="12" id="KW-1185">Reference proteome</keyword>
<accession>A0ABU8MVQ4</accession>
<dbReference type="PROSITE" id="PS00154">
    <property type="entry name" value="ATPASE_E1_E2"/>
    <property type="match status" value="1"/>
</dbReference>
<dbReference type="SUPFAM" id="SSF56784">
    <property type="entry name" value="HAD-like"/>
    <property type="match status" value="1"/>
</dbReference>
<dbReference type="Gene3D" id="2.70.150.10">
    <property type="entry name" value="Calcium-transporting ATPase, cytoplasmic transduction domain A"/>
    <property type="match status" value="1"/>
</dbReference>